<dbReference type="PRINTS" id="PR00032">
    <property type="entry name" value="HTHARAC"/>
</dbReference>
<keyword evidence="3" id="KW-0804">Transcription</keyword>
<feature type="domain" description="HTH araC/xylS-type" evidence="4">
    <location>
        <begin position="248"/>
        <end position="346"/>
    </location>
</feature>
<keyword evidence="1" id="KW-0805">Transcription regulation</keyword>
<gene>
    <name evidence="5" type="ORF">CTER_4106</name>
</gene>
<dbReference type="PROSITE" id="PS01124">
    <property type="entry name" value="HTH_ARAC_FAMILY_2"/>
    <property type="match status" value="1"/>
</dbReference>
<proteinExistence type="predicted"/>
<comment type="caution">
    <text evidence="5">The sequence shown here is derived from an EMBL/GenBank/DDBJ whole genome shotgun (WGS) entry which is preliminary data.</text>
</comment>
<dbReference type="InterPro" id="IPR020449">
    <property type="entry name" value="Tscrpt_reg_AraC-type_HTH"/>
</dbReference>
<dbReference type="STRING" id="1195236.CTER_4106"/>
<dbReference type="Gene3D" id="1.10.10.60">
    <property type="entry name" value="Homeodomain-like"/>
    <property type="match status" value="2"/>
</dbReference>
<dbReference type="PATRIC" id="fig|1195236.3.peg.4322"/>
<dbReference type="GO" id="GO:0043565">
    <property type="term" value="F:sequence-specific DNA binding"/>
    <property type="evidence" value="ECO:0007669"/>
    <property type="project" value="InterPro"/>
</dbReference>
<name>S0FLY9_RUMCE</name>
<evidence type="ECO:0000256" key="1">
    <source>
        <dbReference type="ARBA" id="ARBA00023015"/>
    </source>
</evidence>
<organism evidence="5 6">
    <name type="scientific">Ruminiclostridium cellobioparum subsp. termitidis CT1112</name>
    <dbReference type="NCBI Taxonomy" id="1195236"/>
    <lineage>
        <taxon>Bacteria</taxon>
        <taxon>Bacillati</taxon>
        <taxon>Bacillota</taxon>
        <taxon>Clostridia</taxon>
        <taxon>Eubacteriales</taxon>
        <taxon>Oscillospiraceae</taxon>
        <taxon>Ruminiclostridium</taxon>
    </lineage>
</organism>
<evidence type="ECO:0000259" key="4">
    <source>
        <dbReference type="PROSITE" id="PS01124"/>
    </source>
</evidence>
<dbReference type="PANTHER" id="PTHR43280:SF28">
    <property type="entry name" value="HTH-TYPE TRANSCRIPTIONAL ACTIVATOR RHAS"/>
    <property type="match status" value="1"/>
</dbReference>
<dbReference type="EMBL" id="AORV01000059">
    <property type="protein sequence ID" value="EMS70184.1"/>
    <property type="molecule type" value="Genomic_DNA"/>
</dbReference>
<evidence type="ECO:0000313" key="5">
    <source>
        <dbReference type="EMBL" id="EMS70184.1"/>
    </source>
</evidence>
<dbReference type="InterPro" id="IPR018060">
    <property type="entry name" value="HTH_AraC"/>
</dbReference>
<dbReference type="Pfam" id="PF12833">
    <property type="entry name" value="HTH_18"/>
    <property type="match status" value="1"/>
</dbReference>
<evidence type="ECO:0000256" key="3">
    <source>
        <dbReference type="ARBA" id="ARBA00023163"/>
    </source>
</evidence>
<dbReference type="eggNOG" id="COG2207">
    <property type="taxonomic scope" value="Bacteria"/>
</dbReference>
<keyword evidence="2" id="KW-0238">DNA-binding</keyword>
<reference evidence="5 6" key="1">
    <citation type="journal article" date="2013" name="Genome Announc.">
        <title>Draft Genome Sequence of the Cellulolytic, Mesophilic, Anaerobic Bacterium Clostridium termitidis Strain CT1112 (DSM 5398).</title>
        <authorList>
            <person name="Lal S."/>
            <person name="Ramachandran U."/>
            <person name="Zhang X."/>
            <person name="Munir R."/>
            <person name="Sparling R."/>
            <person name="Levin D.B."/>
        </authorList>
    </citation>
    <scope>NUCLEOTIDE SEQUENCE [LARGE SCALE GENOMIC DNA]</scope>
    <source>
        <strain evidence="5 6">CT1112</strain>
    </source>
</reference>
<dbReference type="SUPFAM" id="SSF46689">
    <property type="entry name" value="Homeodomain-like"/>
    <property type="match status" value="2"/>
</dbReference>
<dbReference type="AlphaFoldDB" id="S0FLY9"/>
<dbReference type="Proteomes" id="UP000014155">
    <property type="component" value="Unassembled WGS sequence"/>
</dbReference>
<dbReference type="SMART" id="SM00342">
    <property type="entry name" value="HTH_ARAC"/>
    <property type="match status" value="1"/>
</dbReference>
<accession>S0FLY9</accession>
<sequence length="348" mass="40287">MTIIKLFSSKYGEEEGKIKYYIIRNISEEIVEAKAGFFSCQLEFGLAVFINTCDRQLINEITGSIRFNLDRHAQISFTIAVSSVPGGIFDLNSLYCSVCKAMEHRYYYNININTVIEQNSVRPFQNWDAEGEAVKIELENSIERVIEQPDATGIRKVFSDAFHKIRQKNFVPQDVNQMFKDIFLKMKFKFDDFKRAVELLDTSGYSYVQQLEMLDTADEIEKLSVNVYTELTKQILYLRSRKDKKIVEVVKDYVAKHYSEDITLAKITGLVYVNGNYFSEMFKTCTGENFIDYLTRVRIDRAKTLLKDVAVKTYEVGMLVGYADPNYFSKVFKKVVGITPSQYRNIVL</sequence>
<dbReference type="PANTHER" id="PTHR43280">
    <property type="entry name" value="ARAC-FAMILY TRANSCRIPTIONAL REGULATOR"/>
    <property type="match status" value="1"/>
</dbReference>
<protein>
    <submittedName>
        <fullName evidence="5">Two component transcriptional regulator, AraC family protein</fullName>
    </submittedName>
</protein>
<dbReference type="GO" id="GO:0003700">
    <property type="term" value="F:DNA-binding transcription factor activity"/>
    <property type="evidence" value="ECO:0007669"/>
    <property type="project" value="InterPro"/>
</dbReference>
<dbReference type="InterPro" id="IPR009057">
    <property type="entry name" value="Homeodomain-like_sf"/>
</dbReference>
<evidence type="ECO:0000313" key="6">
    <source>
        <dbReference type="Proteomes" id="UP000014155"/>
    </source>
</evidence>
<keyword evidence="6" id="KW-1185">Reference proteome</keyword>
<evidence type="ECO:0000256" key="2">
    <source>
        <dbReference type="ARBA" id="ARBA00023125"/>
    </source>
</evidence>